<reference evidence="1" key="2">
    <citation type="journal article" date="2015" name="Fish Shellfish Immunol.">
        <title>Early steps in the European eel (Anguilla anguilla)-Vibrio vulnificus interaction in the gills: Role of the RtxA13 toxin.</title>
        <authorList>
            <person name="Callol A."/>
            <person name="Pajuelo D."/>
            <person name="Ebbesson L."/>
            <person name="Teles M."/>
            <person name="MacKenzie S."/>
            <person name="Amaro C."/>
        </authorList>
    </citation>
    <scope>NUCLEOTIDE SEQUENCE</scope>
</reference>
<dbReference type="AlphaFoldDB" id="A0A0E9UCA1"/>
<accession>A0A0E9UCA1</accession>
<reference evidence="1" key="1">
    <citation type="submission" date="2014-11" db="EMBL/GenBank/DDBJ databases">
        <authorList>
            <person name="Amaro Gonzalez C."/>
        </authorList>
    </citation>
    <scope>NUCLEOTIDE SEQUENCE</scope>
</reference>
<organism evidence="1">
    <name type="scientific">Anguilla anguilla</name>
    <name type="common">European freshwater eel</name>
    <name type="synonym">Muraena anguilla</name>
    <dbReference type="NCBI Taxonomy" id="7936"/>
    <lineage>
        <taxon>Eukaryota</taxon>
        <taxon>Metazoa</taxon>
        <taxon>Chordata</taxon>
        <taxon>Craniata</taxon>
        <taxon>Vertebrata</taxon>
        <taxon>Euteleostomi</taxon>
        <taxon>Actinopterygii</taxon>
        <taxon>Neopterygii</taxon>
        <taxon>Teleostei</taxon>
        <taxon>Anguilliformes</taxon>
        <taxon>Anguillidae</taxon>
        <taxon>Anguilla</taxon>
    </lineage>
</organism>
<proteinExistence type="predicted"/>
<name>A0A0E9UCA1_ANGAN</name>
<protein>
    <submittedName>
        <fullName evidence="1">Uncharacterized protein</fullName>
    </submittedName>
</protein>
<evidence type="ECO:0000313" key="1">
    <source>
        <dbReference type="EMBL" id="JAH63456.1"/>
    </source>
</evidence>
<dbReference type="EMBL" id="GBXM01045121">
    <property type="protein sequence ID" value="JAH63456.1"/>
    <property type="molecule type" value="Transcribed_RNA"/>
</dbReference>
<sequence>MKRCLTHLSAHAEAERPNSYILMSRAIPSA</sequence>